<dbReference type="CDD" id="cd06267">
    <property type="entry name" value="PBP1_LacI_sugar_binding-like"/>
    <property type="match status" value="1"/>
</dbReference>
<evidence type="ECO:0000313" key="6">
    <source>
        <dbReference type="EMBL" id="PHU36504.1"/>
    </source>
</evidence>
<dbReference type="PANTHER" id="PTHR30146:SF109">
    <property type="entry name" value="HTH-TYPE TRANSCRIPTIONAL REGULATOR GALS"/>
    <property type="match status" value="1"/>
</dbReference>
<dbReference type="EMBL" id="PDYF01000003">
    <property type="protein sequence ID" value="PHU36504.1"/>
    <property type="molecule type" value="Genomic_DNA"/>
</dbReference>
<dbReference type="InterPro" id="IPR028082">
    <property type="entry name" value="Peripla_BP_I"/>
</dbReference>
<dbReference type="PROSITE" id="PS50932">
    <property type="entry name" value="HTH_LACI_2"/>
    <property type="match status" value="1"/>
</dbReference>
<dbReference type="PROSITE" id="PS00356">
    <property type="entry name" value="HTH_LACI_1"/>
    <property type="match status" value="1"/>
</dbReference>
<organism evidence="6 7">
    <name type="scientific">Pseudobutyrivibrio ruminis</name>
    <dbReference type="NCBI Taxonomy" id="46206"/>
    <lineage>
        <taxon>Bacteria</taxon>
        <taxon>Bacillati</taxon>
        <taxon>Bacillota</taxon>
        <taxon>Clostridia</taxon>
        <taxon>Lachnospirales</taxon>
        <taxon>Lachnospiraceae</taxon>
        <taxon>Pseudobutyrivibrio</taxon>
    </lineage>
</organism>
<dbReference type="PRINTS" id="PR00036">
    <property type="entry name" value="HTHLACI"/>
</dbReference>
<dbReference type="AlphaFoldDB" id="A0A2G3DZS7"/>
<keyword evidence="2" id="KW-0238">DNA-binding</keyword>
<dbReference type="InterPro" id="IPR046335">
    <property type="entry name" value="LacI/GalR-like_sensor"/>
</dbReference>
<dbReference type="Pfam" id="PF13377">
    <property type="entry name" value="Peripla_BP_3"/>
    <property type="match status" value="1"/>
</dbReference>
<reference evidence="6 7" key="2">
    <citation type="submission" date="2017-10" db="EMBL/GenBank/DDBJ databases">
        <authorList>
            <person name="Banno H."/>
            <person name="Chua N.-H."/>
        </authorList>
    </citation>
    <scope>NUCLEOTIDE SEQUENCE [LARGE SCALE GENOMIC DNA]</scope>
    <source>
        <strain evidence="6 7">JK626</strain>
    </source>
</reference>
<proteinExistence type="predicted"/>
<dbReference type="Pfam" id="PF00356">
    <property type="entry name" value="LacI"/>
    <property type="match status" value="1"/>
</dbReference>
<dbReference type="InterPro" id="IPR010982">
    <property type="entry name" value="Lambda_DNA-bd_dom_sf"/>
</dbReference>
<dbReference type="PANTHER" id="PTHR30146">
    <property type="entry name" value="LACI-RELATED TRANSCRIPTIONAL REPRESSOR"/>
    <property type="match status" value="1"/>
</dbReference>
<feature type="domain" description="HTH cro/C1-type" evidence="5">
    <location>
        <begin position="1"/>
        <end position="45"/>
    </location>
</feature>
<dbReference type="Gene3D" id="3.40.50.2300">
    <property type="match status" value="2"/>
</dbReference>
<comment type="caution">
    <text evidence="6">The sequence shown here is derived from an EMBL/GenBank/DDBJ whole genome shotgun (WGS) entry which is preliminary data.</text>
</comment>
<protein>
    <submittedName>
        <fullName evidence="6">LacI family transcriptional regulator</fullName>
    </submittedName>
</protein>
<reference evidence="6 7" key="1">
    <citation type="submission" date="2017-10" db="EMBL/GenBank/DDBJ databases">
        <title>Resolving the taxonomy of Roseburia spp., Eubacterium rectale and Agathobacter spp. through phylogenomic analysis.</title>
        <authorList>
            <person name="Sheridan P.O."/>
            <person name="Walker A.W."/>
            <person name="Duncan S.H."/>
            <person name="Scott K.P."/>
            <person name="Toole P.W.O."/>
            <person name="Luis P."/>
            <person name="Flint H.J."/>
        </authorList>
    </citation>
    <scope>NUCLEOTIDE SEQUENCE [LARGE SCALE GENOMIC DNA]</scope>
    <source>
        <strain evidence="6 7">JK626</strain>
    </source>
</reference>
<dbReference type="GO" id="GO:0003700">
    <property type="term" value="F:DNA-binding transcription factor activity"/>
    <property type="evidence" value="ECO:0007669"/>
    <property type="project" value="TreeGrafter"/>
</dbReference>
<feature type="domain" description="HTH lacI-type" evidence="4">
    <location>
        <begin position="1"/>
        <end position="55"/>
    </location>
</feature>
<evidence type="ECO:0000256" key="3">
    <source>
        <dbReference type="ARBA" id="ARBA00023163"/>
    </source>
</evidence>
<gene>
    <name evidence="6" type="ORF">CSX01_00690</name>
</gene>
<dbReference type="GO" id="GO:0000976">
    <property type="term" value="F:transcription cis-regulatory region binding"/>
    <property type="evidence" value="ECO:0007669"/>
    <property type="project" value="TreeGrafter"/>
</dbReference>
<dbReference type="Proteomes" id="UP000225889">
    <property type="component" value="Unassembled WGS sequence"/>
</dbReference>
<dbReference type="InterPro" id="IPR001387">
    <property type="entry name" value="Cro/C1-type_HTH"/>
</dbReference>
<dbReference type="SUPFAM" id="SSF53822">
    <property type="entry name" value="Periplasmic binding protein-like I"/>
    <property type="match status" value="1"/>
</dbReference>
<keyword evidence="3" id="KW-0804">Transcription</keyword>
<evidence type="ECO:0000256" key="1">
    <source>
        <dbReference type="ARBA" id="ARBA00023015"/>
    </source>
</evidence>
<dbReference type="SUPFAM" id="SSF47413">
    <property type="entry name" value="lambda repressor-like DNA-binding domains"/>
    <property type="match status" value="1"/>
</dbReference>
<keyword evidence="1" id="KW-0805">Transcription regulation</keyword>
<sequence>MTIKDIARLAGVSVSTVSRVLNNHPDVSQDAVKKVMAIVNKYNYIPNTSARNLGMSSSDNIGVIMRGISNPFYTKIITAIGDKIEKSGYTMVMQQISTDEDELRVAAMMEKDKRLQGLILLGGHLNYTKEQVASIGVPFVCCTFSNEYGNLNSDQYSSVCIDDEATAFSAVEQLYKRGHKKIAVLLSAVDDGSVSQVRYAGYKRALKEFNIPEDDNLIIQIHSFNIADAYHEMSKWLDKGIDFSALFCISDNMAMGAMKALRDAKKIVPDDVAVIAIDGIEASEYTNPVLSTLCQPMEHLGIKAVDVLVDIIDNEGPHQHLTLPTTLREGETLR</sequence>
<evidence type="ECO:0000259" key="5">
    <source>
        <dbReference type="PROSITE" id="PS50943"/>
    </source>
</evidence>
<accession>A0A2G3DZS7</accession>
<evidence type="ECO:0000259" key="4">
    <source>
        <dbReference type="PROSITE" id="PS50932"/>
    </source>
</evidence>
<name>A0A2G3DZS7_9FIRM</name>
<dbReference type="CDD" id="cd01392">
    <property type="entry name" value="HTH_LacI"/>
    <property type="match status" value="1"/>
</dbReference>
<dbReference type="InterPro" id="IPR000843">
    <property type="entry name" value="HTH_LacI"/>
</dbReference>
<evidence type="ECO:0000313" key="7">
    <source>
        <dbReference type="Proteomes" id="UP000225889"/>
    </source>
</evidence>
<dbReference type="SMART" id="SM00354">
    <property type="entry name" value="HTH_LACI"/>
    <property type="match status" value="1"/>
</dbReference>
<evidence type="ECO:0000256" key="2">
    <source>
        <dbReference type="ARBA" id="ARBA00023125"/>
    </source>
</evidence>
<dbReference type="Gene3D" id="1.10.260.40">
    <property type="entry name" value="lambda repressor-like DNA-binding domains"/>
    <property type="match status" value="1"/>
</dbReference>
<dbReference type="PROSITE" id="PS50943">
    <property type="entry name" value="HTH_CROC1"/>
    <property type="match status" value="1"/>
</dbReference>